<dbReference type="EMBL" id="JBHUEM010000003">
    <property type="protein sequence ID" value="MFD1735577.1"/>
    <property type="molecule type" value="Genomic_DNA"/>
</dbReference>
<feature type="transmembrane region" description="Helical" evidence="7">
    <location>
        <begin position="108"/>
        <end position="130"/>
    </location>
</feature>
<evidence type="ECO:0000256" key="3">
    <source>
        <dbReference type="ARBA" id="ARBA00022475"/>
    </source>
</evidence>
<evidence type="ECO:0000256" key="5">
    <source>
        <dbReference type="ARBA" id="ARBA00022989"/>
    </source>
</evidence>
<dbReference type="PANTHER" id="PTHR43266">
    <property type="entry name" value="MACROLIDE-EFFLUX PROTEIN"/>
    <property type="match status" value="1"/>
</dbReference>
<evidence type="ECO:0000256" key="2">
    <source>
        <dbReference type="ARBA" id="ARBA00022448"/>
    </source>
</evidence>
<keyword evidence="9" id="KW-1185">Reference proteome</keyword>
<name>A0ABW4LKF3_9BACI</name>
<dbReference type="Proteomes" id="UP001597214">
    <property type="component" value="Unassembled WGS sequence"/>
</dbReference>
<feature type="transmembrane region" description="Helical" evidence="7">
    <location>
        <begin position="232"/>
        <end position="255"/>
    </location>
</feature>
<feature type="transmembrane region" description="Helical" evidence="7">
    <location>
        <begin position="267"/>
        <end position="287"/>
    </location>
</feature>
<dbReference type="InterPro" id="IPR036259">
    <property type="entry name" value="MFS_trans_sf"/>
</dbReference>
<keyword evidence="6 7" id="KW-0472">Membrane</keyword>
<dbReference type="Gene3D" id="1.20.1250.20">
    <property type="entry name" value="MFS general substrate transporter like domains"/>
    <property type="match status" value="1"/>
</dbReference>
<proteinExistence type="predicted"/>
<evidence type="ECO:0000256" key="1">
    <source>
        <dbReference type="ARBA" id="ARBA00004651"/>
    </source>
</evidence>
<evidence type="ECO:0000256" key="6">
    <source>
        <dbReference type="ARBA" id="ARBA00023136"/>
    </source>
</evidence>
<evidence type="ECO:0000256" key="4">
    <source>
        <dbReference type="ARBA" id="ARBA00022692"/>
    </source>
</evidence>
<protein>
    <submittedName>
        <fullName evidence="8">MFS transporter</fullName>
    </submittedName>
</protein>
<keyword evidence="3" id="KW-1003">Cell membrane</keyword>
<evidence type="ECO:0000256" key="7">
    <source>
        <dbReference type="SAM" id="Phobius"/>
    </source>
</evidence>
<feature type="transmembrane region" description="Helical" evidence="7">
    <location>
        <begin position="142"/>
        <end position="162"/>
    </location>
</feature>
<keyword evidence="2" id="KW-0813">Transport</keyword>
<feature type="transmembrane region" description="Helical" evidence="7">
    <location>
        <begin position="357"/>
        <end position="380"/>
    </location>
</feature>
<comment type="caution">
    <text evidence="8">The sequence shown here is derived from an EMBL/GenBank/DDBJ whole genome shotgun (WGS) entry which is preliminary data.</text>
</comment>
<dbReference type="PANTHER" id="PTHR43266:SF8">
    <property type="entry name" value="MACROLIDE-EFFLUX PROTEIN"/>
    <property type="match status" value="1"/>
</dbReference>
<feature type="transmembrane region" description="Helical" evidence="7">
    <location>
        <begin position="81"/>
        <end position="102"/>
    </location>
</feature>
<accession>A0ABW4LKF3</accession>
<organism evidence="8 9">
    <name type="scientific">Bacillus salitolerans</name>
    <dbReference type="NCBI Taxonomy" id="1437434"/>
    <lineage>
        <taxon>Bacteria</taxon>
        <taxon>Bacillati</taxon>
        <taxon>Bacillota</taxon>
        <taxon>Bacilli</taxon>
        <taxon>Bacillales</taxon>
        <taxon>Bacillaceae</taxon>
        <taxon>Bacillus</taxon>
    </lineage>
</organism>
<gene>
    <name evidence="8" type="ORF">ACFSCX_03280</name>
</gene>
<evidence type="ECO:0000313" key="8">
    <source>
        <dbReference type="EMBL" id="MFD1735577.1"/>
    </source>
</evidence>
<feature type="transmembrane region" description="Helical" evidence="7">
    <location>
        <begin position="56"/>
        <end position="74"/>
    </location>
</feature>
<evidence type="ECO:0000313" key="9">
    <source>
        <dbReference type="Proteomes" id="UP001597214"/>
    </source>
</evidence>
<feature type="transmembrane region" description="Helical" evidence="7">
    <location>
        <begin position="299"/>
        <end position="317"/>
    </location>
</feature>
<feature type="transmembrane region" description="Helical" evidence="7">
    <location>
        <begin position="168"/>
        <end position="189"/>
    </location>
</feature>
<feature type="transmembrane region" description="Helical" evidence="7">
    <location>
        <begin position="386"/>
        <end position="406"/>
    </location>
</feature>
<dbReference type="RefSeq" id="WP_377926675.1">
    <property type="nucleotide sequence ID" value="NZ_JBHUEM010000003.1"/>
</dbReference>
<keyword evidence="5 7" id="KW-1133">Transmembrane helix</keyword>
<dbReference type="SUPFAM" id="SSF103473">
    <property type="entry name" value="MFS general substrate transporter"/>
    <property type="match status" value="1"/>
</dbReference>
<dbReference type="CDD" id="cd06173">
    <property type="entry name" value="MFS_MefA_like"/>
    <property type="match status" value="1"/>
</dbReference>
<comment type="subcellular location">
    <subcellularLocation>
        <location evidence="1">Cell membrane</location>
        <topology evidence="1">Multi-pass membrane protein</topology>
    </subcellularLocation>
</comment>
<dbReference type="InterPro" id="IPR011701">
    <property type="entry name" value="MFS"/>
</dbReference>
<reference evidence="9" key="1">
    <citation type="journal article" date="2019" name="Int. J. Syst. Evol. Microbiol.">
        <title>The Global Catalogue of Microorganisms (GCM) 10K type strain sequencing project: providing services to taxonomists for standard genome sequencing and annotation.</title>
        <authorList>
            <consortium name="The Broad Institute Genomics Platform"/>
            <consortium name="The Broad Institute Genome Sequencing Center for Infectious Disease"/>
            <person name="Wu L."/>
            <person name="Ma J."/>
        </authorList>
    </citation>
    <scope>NUCLEOTIDE SEQUENCE [LARGE SCALE GENOMIC DNA]</scope>
    <source>
        <strain evidence="9">CCUG 49339</strain>
    </source>
</reference>
<sequence length="423" mass="47167">MKISSRLSVFNNSTYLKMYLAQLISQVGTFTGLSAMAFYMLDRFSTQPIFTTITELMYSLPTLFVFLFTGVIADKLDRKKILLWCDGISGFISILLLFAIYFDSVPLVFLLLFLRSGFMKFFHPAGVAIIQGVLSKEEYPVAIGFNQMLYSIFVIIGSGLGAVAYWNIGISGAIIVDSISFFLSGLLIYSCSISEDIRLPNGKIRFNDLKFSDMIGDFKLGISYTVKNPIILSLYFGVIIMGIVNGAMSVIPLFMMKYNLTPTNYEGMQVILSWAFGIGILLGSIYATRLVKKIPLYKMIIASFVVSSLAHFTQSVFHYSSVFVIFHFIYAFSVPLCNVAFFGWIGQIVEKKMMGRVQALITPLMMFTFAVTQGIIAIVFPKWISIEALVAVVGFSELLISLFYFITLPGIARKVKDSVVSVS</sequence>
<keyword evidence="4 7" id="KW-0812">Transmembrane</keyword>
<dbReference type="Pfam" id="PF07690">
    <property type="entry name" value="MFS_1"/>
    <property type="match status" value="1"/>
</dbReference>
<feature type="transmembrane region" description="Helical" evidence="7">
    <location>
        <begin position="323"/>
        <end position="345"/>
    </location>
</feature>
<feature type="transmembrane region" description="Helical" evidence="7">
    <location>
        <begin position="20"/>
        <end position="41"/>
    </location>
</feature>